<comment type="caution">
    <text evidence="4">Lacks conserved residue(s) required for the propagation of feature annotation.</text>
</comment>
<dbReference type="EMBL" id="OU503048">
    <property type="protein sequence ID" value="CAI9775063.1"/>
    <property type="molecule type" value="Genomic_DNA"/>
</dbReference>
<keyword evidence="7" id="KW-1185">Reference proteome</keyword>
<dbReference type="Proteomes" id="UP000834106">
    <property type="component" value="Chromosome 13"/>
</dbReference>
<proteinExistence type="predicted"/>
<sequence length="227" mass="25082">MSEGSVLMNIDSNKERESLNEDEAIQNKVLHGGQILLKDNVLKIETNNNNGNDVTTFGLQGQGVLQAQQQLKPRGTVVCWEQLLHVRSIQVMLVENDDSTRHVVSALLRNCNYEVVEAANGLQAWKLLEDLTNHIDLVLTEVVMPCVSGIVLLSKIKSHKTRKNIPVINNKTKKPGFVAPRESKSSAVETAKENEKRIRAVRRVHAVSTDEASPSGLELDYNVAAAT</sequence>
<keyword evidence="3" id="KW-0804">Transcription</keyword>
<evidence type="ECO:0000256" key="1">
    <source>
        <dbReference type="ARBA" id="ARBA00023012"/>
    </source>
</evidence>
<gene>
    <name evidence="6" type="ORF">FPE_LOCUS22493</name>
</gene>
<dbReference type="Gene3D" id="3.40.50.2300">
    <property type="match status" value="1"/>
</dbReference>
<dbReference type="PROSITE" id="PS50110">
    <property type="entry name" value="RESPONSE_REGULATORY"/>
    <property type="match status" value="1"/>
</dbReference>
<evidence type="ECO:0000313" key="7">
    <source>
        <dbReference type="Proteomes" id="UP000834106"/>
    </source>
</evidence>
<dbReference type="AlphaFoldDB" id="A0AAD2E3S3"/>
<reference evidence="6" key="1">
    <citation type="submission" date="2023-05" db="EMBL/GenBank/DDBJ databases">
        <authorList>
            <person name="Huff M."/>
        </authorList>
    </citation>
    <scope>NUCLEOTIDE SEQUENCE</scope>
</reference>
<dbReference type="Pfam" id="PF00072">
    <property type="entry name" value="Response_reg"/>
    <property type="match status" value="1"/>
</dbReference>
<dbReference type="InterPro" id="IPR001789">
    <property type="entry name" value="Sig_transdc_resp-reg_receiver"/>
</dbReference>
<keyword evidence="2" id="KW-0805">Transcription regulation</keyword>
<dbReference type="GO" id="GO:0009736">
    <property type="term" value="P:cytokinin-activated signaling pathway"/>
    <property type="evidence" value="ECO:0007669"/>
    <property type="project" value="InterPro"/>
</dbReference>
<accession>A0AAD2E3S3</accession>
<dbReference type="SUPFAM" id="SSF52172">
    <property type="entry name" value="CheY-like"/>
    <property type="match status" value="1"/>
</dbReference>
<evidence type="ECO:0000256" key="2">
    <source>
        <dbReference type="ARBA" id="ARBA00023015"/>
    </source>
</evidence>
<evidence type="ECO:0000256" key="3">
    <source>
        <dbReference type="ARBA" id="ARBA00023163"/>
    </source>
</evidence>
<name>A0AAD2E3S3_9LAMI</name>
<evidence type="ECO:0000259" key="5">
    <source>
        <dbReference type="PROSITE" id="PS50110"/>
    </source>
</evidence>
<evidence type="ECO:0000313" key="6">
    <source>
        <dbReference type="EMBL" id="CAI9775063.1"/>
    </source>
</evidence>
<protein>
    <recommendedName>
        <fullName evidence="5">Response regulatory domain-containing protein</fullName>
    </recommendedName>
</protein>
<dbReference type="InterPro" id="IPR045279">
    <property type="entry name" value="ARR-like"/>
</dbReference>
<dbReference type="PANTHER" id="PTHR43874:SF125">
    <property type="entry name" value="TWO-COMPONENT RESPONSE REGULATOR-LIKE APRR7"/>
    <property type="match status" value="1"/>
</dbReference>
<evidence type="ECO:0000256" key="4">
    <source>
        <dbReference type="PROSITE-ProRule" id="PRU00169"/>
    </source>
</evidence>
<dbReference type="GO" id="GO:0000160">
    <property type="term" value="P:phosphorelay signal transduction system"/>
    <property type="evidence" value="ECO:0007669"/>
    <property type="project" value="UniProtKB-KW"/>
</dbReference>
<dbReference type="PANTHER" id="PTHR43874">
    <property type="entry name" value="TWO-COMPONENT RESPONSE REGULATOR"/>
    <property type="match status" value="1"/>
</dbReference>
<keyword evidence="1" id="KW-0902">Two-component regulatory system</keyword>
<dbReference type="SMART" id="SM00448">
    <property type="entry name" value="REC"/>
    <property type="match status" value="1"/>
</dbReference>
<dbReference type="InterPro" id="IPR011006">
    <property type="entry name" value="CheY-like_superfamily"/>
</dbReference>
<organism evidence="6 7">
    <name type="scientific">Fraxinus pennsylvanica</name>
    <dbReference type="NCBI Taxonomy" id="56036"/>
    <lineage>
        <taxon>Eukaryota</taxon>
        <taxon>Viridiplantae</taxon>
        <taxon>Streptophyta</taxon>
        <taxon>Embryophyta</taxon>
        <taxon>Tracheophyta</taxon>
        <taxon>Spermatophyta</taxon>
        <taxon>Magnoliopsida</taxon>
        <taxon>eudicotyledons</taxon>
        <taxon>Gunneridae</taxon>
        <taxon>Pentapetalae</taxon>
        <taxon>asterids</taxon>
        <taxon>lamiids</taxon>
        <taxon>Lamiales</taxon>
        <taxon>Oleaceae</taxon>
        <taxon>Oleeae</taxon>
        <taxon>Fraxinus</taxon>
    </lineage>
</organism>
<feature type="domain" description="Response regulatory" evidence="5">
    <location>
        <begin position="90"/>
        <end position="208"/>
    </location>
</feature>